<dbReference type="PROSITE" id="PS51900">
    <property type="entry name" value="CB"/>
    <property type="match status" value="1"/>
</dbReference>
<dbReference type="STRING" id="1908266.BKK55_02615"/>
<dbReference type="PROSITE" id="PS51898">
    <property type="entry name" value="TYR_RECOMBINASE"/>
    <property type="match status" value="1"/>
</dbReference>
<organism evidence="7 8">
    <name type="scientific">Rodentibacter genomosp. 2</name>
    <dbReference type="NCBI Taxonomy" id="1908266"/>
    <lineage>
        <taxon>Bacteria</taxon>
        <taxon>Pseudomonadati</taxon>
        <taxon>Pseudomonadota</taxon>
        <taxon>Gammaproteobacteria</taxon>
        <taxon>Pasteurellales</taxon>
        <taxon>Pasteurellaceae</taxon>
        <taxon>Rodentibacter</taxon>
    </lineage>
</organism>
<keyword evidence="2 4" id="KW-0238">DNA-binding</keyword>
<evidence type="ECO:0000256" key="4">
    <source>
        <dbReference type="PROSITE-ProRule" id="PRU01248"/>
    </source>
</evidence>
<dbReference type="InterPro" id="IPR013762">
    <property type="entry name" value="Integrase-like_cat_sf"/>
</dbReference>
<evidence type="ECO:0000259" key="6">
    <source>
        <dbReference type="PROSITE" id="PS51900"/>
    </source>
</evidence>
<evidence type="ECO:0000313" key="8">
    <source>
        <dbReference type="Proteomes" id="UP000188541"/>
    </source>
</evidence>
<dbReference type="InterPro" id="IPR010998">
    <property type="entry name" value="Integrase_recombinase_N"/>
</dbReference>
<dbReference type="InterPro" id="IPR011010">
    <property type="entry name" value="DNA_brk_join_enz"/>
</dbReference>
<dbReference type="EMBL" id="MLHO01000015">
    <property type="protein sequence ID" value="OOF58285.1"/>
    <property type="molecule type" value="Genomic_DNA"/>
</dbReference>
<dbReference type="Gene3D" id="1.10.443.10">
    <property type="entry name" value="Intergrase catalytic core"/>
    <property type="match status" value="1"/>
</dbReference>
<reference evidence="7 8" key="1">
    <citation type="submission" date="2016-10" db="EMBL/GenBank/DDBJ databases">
        <title>Rodentibacter gen. nov. and new species.</title>
        <authorList>
            <person name="Christensen H."/>
        </authorList>
    </citation>
    <scope>NUCLEOTIDE SEQUENCE [LARGE SCALE GENOMIC DNA]</scope>
    <source>
        <strain evidence="7 8">1996246016</strain>
    </source>
</reference>
<keyword evidence="8" id="KW-1185">Reference proteome</keyword>
<dbReference type="InterPro" id="IPR044068">
    <property type="entry name" value="CB"/>
</dbReference>
<dbReference type="GO" id="GO:0006310">
    <property type="term" value="P:DNA recombination"/>
    <property type="evidence" value="ECO:0007669"/>
    <property type="project" value="UniProtKB-KW"/>
</dbReference>
<feature type="domain" description="Core-binding (CB)" evidence="6">
    <location>
        <begin position="70"/>
        <end position="150"/>
    </location>
</feature>
<evidence type="ECO:0000313" key="7">
    <source>
        <dbReference type="EMBL" id="OOF58285.1"/>
    </source>
</evidence>
<evidence type="ECO:0000256" key="1">
    <source>
        <dbReference type="ARBA" id="ARBA00022908"/>
    </source>
</evidence>
<evidence type="ECO:0000256" key="3">
    <source>
        <dbReference type="ARBA" id="ARBA00023172"/>
    </source>
</evidence>
<comment type="caution">
    <text evidence="7">The sequence shown here is derived from an EMBL/GenBank/DDBJ whole genome shotgun (WGS) entry which is preliminary data.</text>
</comment>
<keyword evidence="1" id="KW-0229">DNA integration</keyword>
<dbReference type="GO" id="GO:0003677">
    <property type="term" value="F:DNA binding"/>
    <property type="evidence" value="ECO:0007669"/>
    <property type="project" value="UniProtKB-UniRule"/>
</dbReference>
<dbReference type="Gene3D" id="1.10.150.130">
    <property type="match status" value="1"/>
</dbReference>
<dbReference type="Proteomes" id="UP000188541">
    <property type="component" value="Unassembled WGS sequence"/>
</dbReference>
<dbReference type="AlphaFoldDB" id="A0A1V3JNQ6"/>
<sequence>MARPRKRENQGLPQNLICRKRQRKNGKVVTYYYYVMSDKKEKPLGMDKHLAVLETARLNCDRVQIRENVITFMTVATRYHTEVIPLKAQGTQKLHRSYLKHLLTFFGNPPAPLDKIEPYHIKQYLEWRKSSPGSANNEIALFHHIWAKAREWGYTKYSCPSEGVQRYKIKFRDIYIEDHILEKIYHFADEQLQDLIDIAYLTGQRPIDIVNIHRKQIMDNTLHITQQKTKAKVRIAIVGKLKTILDKRLSSTHDYIFRNKHGNKLKRDTLTFWFSKIRQKAADAYPEFADDILAVQFRDLRAKAGTDTFLSSNTESAQKQLGHASPQMTKRYIRKDKIVQPTKS</sequence>
<dbReference type="InterPro" id="IPR002104">
    <property type="entry name" value="Integrase_catalytic"/>
</dbReference>
<proteinExistence type="predicted"/>
<dbReference type="Pfam" id="PF00589">
    <property type="entry name" value="Phage_integrase"/>
    <property type="match status" value="1"/>
</dbReference>
<evidence type="ECO:0000256" key="2">
    <source>
        <dbReference type="ARBA" id="ARBA00023125"/>
    </source>
</evidence>
<name>A0A1V3JNQ6_9PAST</name>
<dbReference type="SUPFAM" id="SSF56349">
    <property type="entry name" value="DNA breaking-rejoining enzymes"/>
    <property type="match status" value="1"/>
</dbReference>
<accession>A0A1V3JNQ6</accession>
<dbReference type="RefSeq" id="WP_077550452.1">
    <property type="nucleotide sequence ID" value="NZ_MLHO01000015.1"/>
</dbReference>
<dbReference type="Gene3D" id="3.30.160.60">
    <property type="entry name" value="Classic Zinc Finger"/>
    <property type="match status" value="1"/>
</dbReference>
<protein>
    <submittedName>
        <fullName evidence="7">Integrase</fullName>
    </submittedName>
</protein>
<evidence type="ECO:0000259" key="5">
    <source>
        <dbReference type="PROSITE" id="PS51898"/>
    </source>
</evidence>
<dbReference type="OrthoDB" id="662444at2"/>
<keyword evidence="3" id="KW-0233">DNA recombination</keyword>
<gene>
    <name evidence="7" type="ORF">BKK55_02615</name>
</gene>
<dbReference type="GO" id="GO:0015074">
    <property type="term" value="P:DNA integration"/>
    <property type="evidence" value="ECO:0007669"/>
    <property type="project" value="UniProtKB-KW"/>
</dbReference>
<feature type="domain" description="Tyr recombinase" evidence="5">
    <location>
        <begin position="170"/>
        <end position="344"/>
    </location>
</feature>